<keyword evidence="1" id="KW-0175">Coiled coil</keyword>
<keyword evidence="3" id="KW-1185">Reference proteome</keyword>
<sequence length="193" mass="21949">MKLLLRFFLVGLFLGAISCKPSQTTTTSSADLIDTDFSKYMPTPEKVEASKPQEVEETVTSTTLPTGDVNEEVNTILGDLSSRDLGGIPIYRILVYSGRDRARAEDVVYNLKERFGNYEVDLTFEQPNYKVKAGYYYDRLTAHAEHTKIKKKYRTAFLLKEKMDVKDVQSRIDRAEARKEAAELGEDEKESND</sequence>
<accession>A0AAX1N8Y5</accession>
<evidence type="ECO:0000313" key="2">
    <source>
        <dbReference type="EMBL" id="QWG02243.1"/>
    </source>
</evidence>
<dbReference type="EMBL" id="CP076132">
    <property type="protein sequence ID" value="QWG02243.1"/>
    <property type="molecule type" value="Genomic_DNA"/>
</dbReference>
<reference evidence="2 3" key="1">
    <citation type="submission" date="2021-05" db="EMBL/GenBank/DDBJ databases">
        <title>Comparative genomic studies on the polysaccharide-degrading batcterial strains of the Flammeovirga genus.</title>
        <authorList>
            <person name="Zewei F."/>
            <person name="Zheng Z."/>
            <person name="Yu L."/>
            <person name="Ruyue G."/>
            <person name="Yanhong M."/>
            <person name="Yuanyuan C."/>
            <person name="Jingyan G."/>
            <person name="Wenjun H."/>
        </authorList>
    </citation>
    <scope>NUCLEOTIDE SEQUENCE [LARGE SCALE GENOMIC DNA]</scope>
    <source>
        <strain evidence="2 3">NBRC:100898</strain>
    </source>
</reference>
<evidence type="ECO:0000256" key="1">
    <source>
        <dbReference type="SAM" id="Coils"/>
    </source>
</evidence>
<protein>
    <recommendedName>
        <fullName evidence="4">SPOR domain-containing protein</fullName>
    </recommendedName>
</protein>
<dbReference type="RefSeq" id="WP_169664823.1">
    <property type="nucleotide sequence ID" value="NZ_CP076132.1"/>
</dbReference>
<name>A0AAX1N8Y5_9BACT</name>
<gene>
    <name evidence="2" type="ORF">KMW28_01280</name>
</gene>
<dbReference type="PROSITE" id="PS51257">
    <property type="entry name" value="PROKAR_LIPOPROTEIN"/>
    <property type="match status" value="1"/>
</dbReference>
<dbReference type="KEGG" id="fya:KMW28_01280"/>
<evidence type="ECO:0000313" key="3">
    <source>
        <dbReference type="Proteomes" id="UP000678679"/>
    </source>
</evidence>
<dbReference type="AlphaFoldDB" id="A0AAX1N8Y5"/>
<organism evidence="2 3">
    <name type="scientific">Flammeovirga yaeyamensis</name>
    <dbReference type="NCBI Taxonomy" id="367791"/>
    <lineage>
        <taxon>Bacteria</taxon>
        <taxon>Pseudomonadati</taxon>
        <taxon>Bacteroidota</taxon>
        <taxon>Cytophagia</taxon>
        <taxon>Cytophagales</taxon>
        <taxon>Flammeovirgaceae</taxon>
        <taxon>Flammeovirga</taxon>
    </lineage>
</organism>
<proteinExistence type="predicted"/>
<feature type="coiled-coil region" evidence="1">
    <location>
        <begin position="158"/>
        <end position="192"/>
    </location>
</feature>
<evidence type="ECO:0008006" key="4">
    <source>
        <dbReference type="Google" id="ProtNLM"/>
    </source>
</evidence>
<dbReference type="Proteomes" id="UP000678679">
    <property type="component" value="Chromosome 1"/>
</dbReference>